<dbReference type="PANTHER" id="PTHR10686">
    <property type="entry name" value="FOLATE TRANSPORTER"/>
    <property type="match status" value="1"/>
</dbReference>
<feature type="transmembrane region" description="Helical" evidence="2">
    <location>
        <begin position="96"/>
        <end position="114"/>
    </location>
</feature>
<evidence type="ECO:0000313" key="4">
    <source>
        <dbReference type="Proteomes" id="UP001148838"/>
    </source>
</evidence>
<keyword evidence="2" id="KW-0472">Membrane</keyword>
<evidence type="ECO:0000256" key="1">
    <source>
        <dbReference type="ARBA" id="ARBA00005773"/>
    </source>
</evidence>
<evidence type="ECO:0008006" key="5">
    <source>
        <dbReference type="Google" id="ProtNLM"/>
    </source>
</evidence>
<feature type="transmembrane region" description="Helical" evidence="2">
    <location>
        <begin position="216"/>
        <end position="239"/>
    </location>
</feature>
<keyword evidence="2" id="KW-0812">Transmembrane</keyword>
<keyword evidence="4" id="KW-1185">Reference proteome</keyword>
<protein>
    <recommendedName>
        <fullName evidence="5">Thiamine transporter 2</fullName>
    </recommendedName>
</protein>
<feature type="transmembrane region" description="Helical" evidence="2">
    <location>
        <begin position="147"/>
        <end position="169"/>
    </location>
</feature>
<dbReference type="Proteomes" id="UP001148838">
    <property type="component" value="Unassembled WGS sequence"/>
</dbReference>
<reference evidence="3 4" key="1">
    <citation type="journal article" date="2022" name="Allergy">
        <title>Genome assembly and annotation of Periplaneta americana reveal a comprehensive cockroach allergen profile.</title>
        <authorList>
            <person name="Wang L."/>
            <person name="Xiong Q."/>
            <person name="Saelim N."/>
            <person name="Wang L."/>
            <person name="Nong W."/>
            <person name="Wan A.T."/>
            <person name="Shi M."/>
            <person name="Liu X."/>
            <person name="Cao Q."/>
            <person name="Hui J.H.L."/>
            <person name="Sookrung N."/>
            <person name="Leung T.F."/>
            <person name="Tungtrongchitr A."/>
            <person name="Tsui S.K.W."/>
        </authorList>
    </citation>
    <scope>NUCLEOTIDE SEQUENCE [LARGE SCALE GENOMIC DNA]</scope>
    <source>
        <strain evidence="3">PWHHKU_190912</strain>
    </source>
</reference>
<comment type="caution">
    <text evidence="3">The sequence shown here is derived from an EMBL/GenBank/DDBJ whole genome shotgun (WGS) entry which is preliminary data.</text>
</comment>
<dbReference type="Gene3D" id="1.20.1250.20">
    <property type="entry name" value="MFS general substrate transporter like domains"/>
    <property type="match status" value="1"/>
</dbReference>
<evidence type="ECO:0000313" key="3">
    <source>
        <dbReference type="EMBL" id="KAJ4428999.1"/>
    </source>
</evidence>
<evidence type="ECO:0000256" key="2">
    <source>
        <dbReference type="SAM" id="Phobius"/>
    </source>
</evidence>
<feature type="transmembrane region" description="Helical" evidence="2">
    <location>
        <begin position="121"/>
        <end position="141"/>
    </location>
</feature>
<feature type="transmembrane region" description="Helical" evidence="2">
    <location>
        <begin position="181"/>
        <end position="204"/>
    </location>
</feature>
<proteinExistence type="inferred from homology"/>
<dbReference type="Pfam" id="PF01770">
    <property type="entry name" value="Folate_carrier"/>
    <property type="match status" value="1"/>
</dbReference>
<dbReference type="InterPro" id="IPR036259">
    <property type="entry name" value="MFS_trans_sf"/>
</dbReference>
<feature type="transmembrane region" description="Helical" evidence="2">
    <location>
        <begin position="56"/>
        <end position="76"/>
    </location>
</feature>
<sequence length="261" mass="29561">MPLNSSRNSTKTKYSLRNGHHFSSESTVSRWKNAYYYLWKDFTTAYSNLYVLKWSFWWALATCGFLQCLNYIQLIWQNIVESNHQNTNTDLYNGVVEALYTLIGAAASLGLGWLRFNWQVLGEATLSVCSLIEGALLILSTMTNSMIVAYVLYILFGVIYHTMITVANAEVAKHLTDDSYGLIFGVNTFIALALQSILTLVVVSDMGLGLEIRPQFMVYGSYFLVLGIVFGCMAVYTLCKKEIRQQKLWLPKEVTSPELQT</sequence>
<name>A0ABQ8S4Q0_PERAM</name>
<gene>
    <name evidence="3" type="ORF">ANN_25995</name>
</gene>
<dbReference type="InterPro" id="IPR002666">
    <property type="entry name" value="Folate_carrier"/>
</dbReference>
<organism evidence="3 4">
    <name type="scientific">Periplaneta americana</name>
    <name type="common">American cockroach</name>
    <name type="synonym">Blatta americana</name>
    <dbReference type="NCBI Taxonomy" id="6978"/>
    <lineage>
        <taxon>Eukaryota</taxon>
        <taxon>Metazoa</taxon>
        <taxon>Ecdysozoa</taxon>
        <taxon>Arthropoda</taxon>
        <taxon>Hexapoda</taxon>
        <taxon>Insecta</taxon>
        <taxon>Pterygota</taxon>
        <taxon>Neoptera</taxon>
        <taxon>Polyneoptera</taxon>
        <taxon>Dictyoptera</taxon>
        <taxon>Blattodea</taxon>
        <taxon>Blattoidea</taxon>
        <taxon>Blattidae</taxon>
        <taxon>Blattinae</taxon>
        <taxon>Periplaneta</taxon>
    </lineage>
</organism>
<dbReference type="SUPFAM" id="SSF103473">
    <property type="entry name" value="MFS general substrate transporter"/>
    <property type="match status" value="1"/>
</dbReference>
<comment type="similarity">
    <text evidence="1">Belongs to the reduced folate carrier (RFC) transporter (TC 2.A.48) family.</text>
</comment>
<keyword evidence="2" id="KW-1133">Transmembrane helix</keyword>
<dbReference type="EMBL" id="JAJSOF020000036">
    <property type="protein sequence ID" value="KAJ4428999.1"/>
    <property type="molecule type" value="Genomic_DNA"/>
</dbReference>
<dbReference type="PANTHER" id="PTHR10686:SF18">
    <property type="entry name" value="IP11787P-RELATED"/>
    <property type="match status" value="1"/>
</dbReference>
<accession>A0ABQ8S4Q0</accession>